<dbReference type="InterPro" id="IPR036278">
    <property type="entry name" value="Sialidase_sf"/>
</dbReference>
<protein>
    <submittedName>
        <fullName evidence="3">BNR-4 repeat-containing protein</fullName>
    </submittedName>
</protein>
<dbReference type="EMBL" id="JAENII010000001">
    <property type="protein sequence ID" value="MBK1825464.1"/>
    <property type="molecule type" value="Genomic_DNA"/>
</dbReference>
<feature type="region of interest" description="Disordered" evidence="1">
    <location>
        <begin position="1332"/>
        <end position="1352"/>
    </location>
</feature>
<name>A0A934R533_9BACT</name>
<dbReference type="Pfam" id="PF15892">
    <property type="entry name" value="BNR_4"/>
    <property type="match status" value="1"/>
</dbReference>
<reference evidence="3" key="1">
    <citation type="submission" date="2021-01" db="EMBL/GenBank/DDBJ databases">
        <title>Modified the classification status of verrucomicrobia.</title>
        <authorList>
            <person name="Feng X."/>
        </authorList>
    </citation>
    <scope>NUCLEOTIDE SEQUENCE</scope>
    <source>
        <strain evidence="3">KCTC 22201</strain>
    </source>
</reference>
<sequence length="1379" mass="146957">MKRNSSFIRFAAVVLAAFLSAQFQLRAAELNVLELTEVDSAALNFSSSAANFSQNVNGRTYQRSPVSSFKGYQYATYYDGNRNVCLGRRKLPSGPWEVIRFPDYSITSHDSHNITALGICAGDGTIHLAFDHHKHPLNYRVSSVGVATNPDAVSWSASLFGSVTDELGSVGRLTDVTYPSFFQAPNGNLMLFYRFGGSGNGDGMIYEYDGSSSDWSPGMGKFISRSGTYNGAVSSNSTSRNPYINGISYGGDRLHASWGWRESSGGSQFNHDLNYAYSDDDGRTWRNSAGTQIGVTGSSFISIHSSDLIVAPIPQNIGLSNQYTHYAYPDGSCHVVVAHREGGTGSVRYHHYWRNAAGTWSSEVLPLSGSRPKLVGDENRELFLVYVSGNTLRVAKGTPNASETAWSWSSIHSQSDRSEGGEGQIDVARWEADRILSVYGQEDPPSNGSSTALHVLDYQVSAKAILPLPAHEQSDVDIAISLEWTGGIDADMHRVYLGTDRAAVEAADPSSPEFQGEQVAASFTPTGPLAKDTTYYWRVDEVDSESNVHSGLIWSFTTSPDFLPGDVADASVKEDPSVTDVSSQTTLLGAGGSSPWVDRCTVYVFQLPDLGAVADPFLTASFRFNMESKQGSLMDNDLYGLGRRSSPEVLASDYYGQTSTGDPTDATRLEAGILTDATPLGAIRTSAGGDSALLDYLNEQYDSGAGIGEYVFLRLNTAEPKAGINRATLTMAESGDEGSRPRIVYSSSSGPTVTMVVLGSPEDLTDGATWSDGLPAHPGSHYVVPDTGNLRGEAGSSTFPGISLTVEKGGRFQVRSKEDLGELTTVDQLILSGGSSYASGNFVELTAGTGSMVTNVLDGVITNSGFSRFLSYGVSGGSNLERNLKVHSRIDGSGRIQAREGSAAGLSSVIITHPANGFSGTWEVAEGSALIFENAGAVGTADIEVAADARLEIQGHWTVGGSLSVADTAATEVDLGSFGWVVEQLTFGSLMIPSGTYGTAELNAFGSNAVFTGSGALTVIVSGEGGPVARWALDEGNGILASDSSGNGQSGELLHGATWGSDATRDSFVVLDGVDDRITTPFAYALSAGDDFTWAWWANRAAGNHSGAIMVGNRFPEGPPGERFEFIKFTAVEAQFADVEEAGSIAKHPYAEVSEGEWHHYAMVKTGTSYQWYVDGVPQGAPLTHAYSESSPIPFQIGGDDNDGTPGGKENEHFEGMLDDVVLYDRALTAVELGSVMGGGYADLPQTWQENWRQAHFGTRENSGIAADDFDANSDGEDNLLEFATGQDPFAATLASTPMVVGGENIEFRYRRSKAALADGVAFQVEWSDTMTGGSWSTDDTVDESDPENPDTAELEFRRVLLPGGSAGRRFCRLRVTAP</sequence>
<dbReference type="Proteomes" id="UP000658278">
    <property type="component" value="Unassembled WGS sequence"/>
</dbReference>
<feature type="compositionally biased region" description="Acidic residues" evidence="1">
    <location>
        <begin position="1340"/>
        <end position="1352"/>
    </location>
</feature>
<keyword evidence="4" id="KW-1185">Reference proteome</keyword>
<gene>
    <name evidence="3" type="ORF">JIN81_00410</name>
</gene>
<dbReference type="RefSeq" id="WP_200275087.1">
    <property type="nucleotide sequence ID" value="NZ_JAENII010000001.1"/>
</dbReference>
<dbReference type="InterPro" id="IPR013320">
    <property type="entry name" value="ConA-like_dom_sf"/>
</dbReference>
<feature type="chain" id="PRO_5037990815" evidence="2">
    <location>
        <begin position="28"/>
        <end position="1379"/>
    </location>
</feature>
<comment type="caution">
    <text evidence="3">The sequence shown here is derived from an EMBL/GenBank/DDBJ whole genome shotgun (WGS) entry which is preliminary data.</text>
</comment>
<evidence type="ECO:0000313" key="4">
    <source>
        <dbReference type="Proteomes" id="UP000658278"/>
    </source>
</evidence>
<evidence type="ECO:0000256" key="1">
    <source>
        <dbReference type="SAM" id="MobiDB-lite"/>
    </source>
</evidence>
<dbReference type="Gene3D" id="2.60.40.10">
    <property type="entry name" value="Immunoglobulins"/>
    <property type="match status" value="1"/>
</dbReference>
<feature type="signal peptide" evidence="2">
    <location>
        <begin position="1"/>
        <end position="27"/>
    </location>
</feature>
<accession>A0A934R533</accession>
<proteinExistence type="predicted"/>
<evidence type="ECO:0000256" key="2">
    <source>
        <dbReference type="SAM" id="SignalP"/>
    </source>
</evidence>
<dbReference type="SUPFAM" id="SSF50939">
    <property type="entry name" value="Sialidases"/>
    <property type="match status" value="1"/>
</dbReference>
<dbReference type="Gene3D" id="2.60.120.200">
    <property type="match status" value="1"/>
</dbReference>
<dbReference type="SUPFAM" id="SSF49899">
    <property type="entry name" value="Concanavalin A-like lectins/glucanases"/>
    <property type="match status" value="1"/>
</dbReference>
<organism evidence="3 4">
    <name type="scientific">Haloferula rosea</name>
    <dbReference type="NCBI Taxonomy" id="490093"/>
    <lineage>
        <taxon>Bacteria</taxon>
        <taxon>Pseudomonadati</taxon>
        <taxon>Verrucomicrobiota</taxon>
        <taxon>Verrucomicrobiia</taxon>
        <taxon>Verrucomicrobiales</taxon>
        <taxon>Verrucomicrobiaceae</taxon>
        <taxon>Haloferula</taxon>
    </lineage>
</organism>
<dbReference type="Pfam" id="PF13385">
    <property type="entry name" value="Laminin_G_3"/>
    <property type="match status" value="1"/>
</dbReference>
<evidence type="ECO:0000313" key="3">
    <source>
        <dbReference type="EMBL" id="MBK1825464.1"/>
    </source>
</evidence>
<keyword evidence="2" id="KW-0732">Signal</keyword>
<dbReference type="InterPro" id="IPR013783">
    <property type="entry name" value="Ig-like_fold"/>
</dbReference>